<comment type="function">
    <text evidence="1">SASP are bound to spore DNA. They are double-stranded DNA-binding proteins that cause DNA to change to an a-like conformation. They protect the DNA backbone from chemical and enzymatic cleavage and are thus involved in dormant spore's high resistance to UV light.</text>
</comment>
<keyword evidence="2" id="KW-0749">Sporulation</keyword>
<proteinExistence type="predicted"/>
<organism evidence="3 4">
    <name type="scientific">Terrisporobacter hibernicus</name>
    <dbReference type="NCBI Taxonomy" id="2813371"/>
    <lineage>
        <taxon>Bacteria</taxon>
        <taxon>Bacillati</taxon>
        <taxon>Bacillota</taxon>
        <taxon>Clostridia</taxon>
        <taxon>Peptostreptococcales</taxon>
        <taxon>Peptostreptococcaceae</taxon>
        <taxon>Terrisporobacter</taxon>
    </lineage>
</organism>
<protein>
    <submittedName>
        <fullName evidence="3">Alpha/beta-type small acid-soluble spore protein</fullName>
    </submittedName>
</protein>
<evidence type="ECO:0000313" key="3">
    <source>
        <dbReference type="EMBL" id="UEL46251.1"/>
    </source>
</evidence>
<dbReference type="InterPro" id="IPR038300">
    <property type="entry name" value="SASP_sf_alpha/beta"/>
</dbReference>
<dbReference type="InterPro" id="IPR001448">
    <property type="entry name" value="SASP_alpha/beta-type"/>
</dbReference>
<dbReference type="PANTHER" id="PTHR36107:SF1">
    <property type="entry name" value="SMALL, ACID-SOLUBLE SPORE PROTEIN A"/>
    <property type="match status" value="1"/>
</dbReference>
<dbReference type="Gene3D" id="6.10.10.80">
    <property type="entry name" value="Small, acid-soluble spore protein, alpha/beta type-like"/>
    <property type="match status" value="1"/>
</dbReference>
<dbReference type="RefSeq" id="WP_228415233.1">
    <property type="nucleotide sequence ID" value="NZ_CP081135.1"/>
</dbReference>
<name>A0AAX2ZBC4_9FIRM</name>
<dbReference type="GO" id="GO:0006265">
    <property type="term" value="P:DNA topological change"/>
    <property type="evidence" value="ECO:0007669"/>
    <property type="project" value="InterPro"/>
</dbReference>
<dbReference type="AlphaFoldDB" id="A0AAX2ZBC4"/>
<dbReference type="EMBL" id="CP081135">
    <property type="protein sequence ID" value="UEL46251.1"/>
    <property type="molecule type" value="Genomic_DNA"/>
</dbReference>
<keyword evidence="4" id="KW-1185">Reference proteome</keyword>
<dbReference type="InterPro" id="IPR050847">
    <property type="entry name" value="SASP_DNA-binding"/>
</dbReference>
<evidence type="ECO:0000313" key="4">
    <source>
        <dbReference type="Proteomes" id="UP001198983"/>
    </source>
</evidence>
<dbReference type="Pfam" id="PF00269">
    <property type="entry name" value="SASP"/>
    <property type="match status" value="1"/>
</dbReference>
<evidence type="ECO:0000256" key="1">
    <source>
        <dbReference type="ARBA" id="ARBA00003863"/>
    </source>
</evidence>
<sequence length="71" mass="7870">MTNKIVNPNAREALNQMKMEIAKELDMELDTSGGDKTSYANGKKGGDLGGLMSKSLVNMGKEELIRQYYNK</sequence>
<reference evidence="3 4" key="1">
    <citation type="journal article" date="2023" name="Int. J. Syst. Evol. Microbiol.">
        <title>Terrisporobacter hibernicus sp. nov., isolated from bovine faeces in Northern Ireland.</title>
        <authorList>
            <person name="Mitchell M."/>
            <person name="Nguyen S.V."/>
            <person name="Connor M."/>
            <person name="Fairley D.J."/>
            <person name="Donoghue O."/>
            <person name="Marshall H."/>
            <person name="Koolman L."/>
            <person name="McMullan G."/>
            <person name="Schaffer K.E."/>
            <person name="McGrath J.W."/>
            <person name="Fanning S."/>
        </authorList>
    </citation>
    <scope>NUCLEOTIDE SEQUENCE [LARGE SCALE GENOMIC DNA]</scope>
    <source>
        <strain evidence="3 4">MCA3</strain>
    </source>
</reference>
<accession>A0AAX2ZBC4</accession>
<dbReference type="Proteomes" id="UP001198983">
    <property type="component" value="Chromosome"/>
</dbReference>
<gene>
    <name evidence="3" type="ORF">JW646_11355</name>
</gene>
<dbReference type="PANTHER" id="PTHR36107">
    <property type="entry name" value="SMALL, ACID-SOLUBLE SPORE PROTEIN A"/>
    <property type="match status" value="1"/>
</dbReference>
<dbReference type="KEGG" id="tem:JW646_11355"/>
<dbReference type="GO" id="GO:0030435">
    <property type="term" value="P:sporulation resulting in formation of a cellular spore"/>
    <property type="evidence" value="ECO:0007669"/>
    <property type="project" value="UniProtKB-KW"/>
</dbReference>
<evidence type="ECO:0000256" key="2">
    <source>
        <dbReference type="ARBA" id="ARBA00022969"/>
    </source>
</evidence>
<dbReference type="GO" id="GO:0003690">
    <property type="term" value="F:double-stranded DNA binding"/>
    <property type="evidence" value="ECO:0007669"/>
    <property type="project" value="InterPro"/>
</dbReference>